<proteinExistence type="predicted"/>
<organism evidence="11 12">
    <name type="scientific">Rubritalea halochordaticola</name>
    <dbReference type="NCBI Taxonomy" id="714537"/>
    <lineage>
        <taxon>Bacteria</taxon>
        <taxon>Pseudomonadati</taxon>
        <taxon>Verrucomicrobiota</taxon>
        <taxon>Verrucomicrobiia</taxon>
        <taxon>Verrucomicrobiales</taxon>
        <taxon>Rubritaleaceae</taxon>
        <taxon>Rubritalea</taxon>
    </lineage>
</organism>
<comment type="caution">
    <text evidence="11">The sequence shown here is derived from an EMBL/GenBank/DDBJ whole genome shotgun (WGS) entry which is preliminary data.</text>
</comment>
<dbReference type="Gene3D" id="1.10.150.210">
    <property type="entry name" value="Phosphoserine phosphatase, domain 2"/>
    <property type="match status" value="1"/>
</dbReference>
<dbReference type="RefSeq" id="WP_346189692.1">
    <property type="nucleotide sequence ID" value="NZ_BAABRL010000012.1"/>
</dbReference>
<evidence type="ECO:0000256" key="10">
    <source>
        <dbReference type="ARBA" id="ARBA00048523"/>
    </source>
</evidence>
<dbReference type="SUPFAM" id="SSF56784">
    <property type="entry name" value="HAD-like"/>
    <property type="match status" value="1"/>
</dbReference>
<dbReference type="PANTHER" id="PTHR43344:SF2">
    <property type="entry name" value="PHOSPHOSERINE PHOSPHATASE"/>
    <property type="match status" value="1"/>
</dbReference>
<evidence type="ECO:0000256" key="3">
    <source>
        <dbReference type="ARBA" id="ARBA00012640"/>
    </source>
</evidence>
<dbReference type="EC" id="3.1.3.3" evidence="3"/>
<evidence type="ECO:0000256" key="9">
    <source>
        <dbReference type="ARBA" id="ARBA00048138"/>
    </source>
</evidence>
<evidence type="ECO:0000256" key="6">
    <source>
        <dbReference type="ARBA" id="ARBA00022801"/>
    </source>
</evidence>
<dbReference type="PANTHER" id="PTHR43344">
    <property type="entry name" value="PHOSPHOSERINE PHOSPHATASE"/>
    <property type="match status" value="1"/>
</dbReference>
<evidence type="ECO:0000313" key="12">
    <source>
        <dbReference type="Proteomes" id="UP001424741"/>
    </source>
</evidence>
<dbReference type="Proteomes" id="UP001424741">
    <property type="component" value="Unassembled WGS sequence"/>
</dbReference>
<evidence type="ECO:0000256" key="7">
    <source>
        <dbReference type="ARBA" id="ARBA00022842"/>
    </source>
</evidence>
<dbReference type="InterPro" id="IPR023214">
    <property type="entry name" value="HAD_sf"/>
</dbReference>
<evidence type="ECO:0000256" key="1">
    <source>
        <dbReference type="ARBA" id="ARBA00001946"/>
    </source>
</evidence>
<keyword evidence="5" id="KW-0479">Metal-binding</keyword>
<dbReference type="NCBIfam" id="TIGR01488">
    <property type="entry name" value="HAD-SF-IB"/>
    <property type="match status" value="1"/>
</dbReference>
<keyword evidence="8" id="KW-0718">Serine biosynthesis</keyword>
<protein>
    <recommendedName>
        <fullName evidence="3">phosphoserine phosphatase</fullName>
        <ecNumber evidence="3">3.1.3.3</ecNumber>
    </recommendedName>
</protein>
<evidence type="ECO:0000256" key="8">
    <source>
        <dbReference type="ARBA" id="ARBA00023299"/>
    </source>
</evidence>
<comment type="cofactor">
    <cofactor evidence="1">
        <name>Mg(2+)</name>
        <dbReference type="ChEBI" id="CHEBI:18420"/>
    </cofactor>
</comment>
<dbReference type="EMBL" id="BAABRL010000012">
    <property type="protein sequence ID" value="GAA5497145.1"/>
    <property type="molecule type" value="Genomic_DNA"/>
</dbReference>
<gene>
    <name evidence="11" type="primary">serB_2</name>
    <name evidence="11" type="ORF">Rhal01_03335</name>
</gene>
<comment type="pathway">
    <text evidence="2">Amino-acid biosynthesis; L-serine biosynthesis; L-serine from 3-phospho-D-glycerate: step 3/3.</text>
</comment>
<dbReference type="Pfam" id="PF00702">
    <property type="entry name" value="Hydrolase"/>
    <property type="match status" value="1"/>
</dbReference>
<sequence>MKLAVFDCDSTLSSIEGIDELARAKGPKTFSEVEALTNAAMNGEIPLDEVFARRLEIIQPDLATCEKVARLYIETVEPTAKETLDQLKAEGWTPIILSGGFKRLIEPLAAHLEVDRIEAVPLNLDDEGNYISFDATYPTTYNGGKPEIIRQLKAEFSPKKVIMIGDGVSDLETKSEVDSFIGFGRYTPRPKVQEGADHFIISLEQLIALLKSF</sequence>
<evidence type="ECO:0000313" key="11">
    <source>
        <dbReference type="EMBL" id="GAA5497145.1"/>
    </source>
</evidence>
<comment type="catalytic activity">
    <reaction evidence="9">
        <text>O-phospho-L-serine + H2O = L-serine + phosphate</text>
        <dbReference type="Rhea" id="RHEA:21208"/>
        <dbReference type="ChEBI" id="CHEBI:15377"/>
        <dbReference type="ChEBI" id="CHEBI:33384"/>
        <dbReference type="ChEBI" id="CHEBI:43474"/>
        <dbReference type="ChEBI" id="CHEBI:57524"/>
        <dbReference type="EC" id="3.1.3.3"/>
    </reaction>
</comment>
<dbReference type="InterPro" id="IPR036412">
    <property type="entry name" value="HAD-like_sf"/>
</dbReference>
<evidence type="ECO:0000256" key="5">
    <source>
        <dbReference type="ARBA" id="ARBA00022723"/>
    </source>
</evidence>
<keyword evidence="7" id="KW-0460">Magnesium</keyword>
<dbReference type="InterPro" id="IPR050582">
    <property type="entry name" value="HAD-like_SerB"/>
</dbReference>
<keyword evidence="12" id="KW-1185">Reference proteome</keyword>
<evidence type="ECO:0000256" key="4">
    <source>
        <dbReference type="ARBA" id="ARBA00022605"/>
    </source>
</evidence>
<comment type="catalytic activity">
    <reaction evidence="10">
        <text>O-phospho-D-serine + H2O = D-serine + phosphate</text>
        <dbReference type="Rhea" id="RHEA:24873"/>
        <dbReference type="ChEBI" id="CHEBI:15377"/>
        <dbReference type="ChEBI" id="CHEBI:35247"/>
        <dbReference type="ChEBI" id="CHEBI:43474"/>
        <dbReference type="ChEBI" id="CHEBI:58680"/>
        <dbReference type="EC" id="3.1.3.3"/>
    </reaction>
</comment>
<accession>A0ABP9V3F9</accession>
<keyword evidence="6" id="KW-0378">Hydrolase</keyword>
<reference evidence="11 12" key="1">
    <citation type="submission" date="2024-02" db="EMBL/GenBank/DDBJ databases">
        <title>Rubritalea halochordaticola NBRC 107102.</title>
        <authorList>
            <person name="Ichikawa N."/>
            <person name="Katano-Makiyama Y."/>
            <person name="Hidaka K."/>
        </authorList>
    </citation>
    <scope>NUCLEOTIDE SEQUENCE [LARGE SCALE GENOMIC DNA]</scope>
    <source>
        <strain evidence="11 12">NBRC 107102</strain>
    </source>
</reference>
<keyword evidence="4" id="KW-0028">Amino-acid biosynthesis</keyword>
<evidence type="ECO:0000256" key="2">
    <source>
        <dbReference type="ARBA" id="ARBA00005135"/>
    </source>
</evidence>
<name>A0ABP9V3F9_9BACT</name>
<dbReference type="Gene3D" id="3.40.50.1000">
    <property type="entry name" value="HAD superfamily/HAD-like"/>
    <property type="match status" value="1"/>
</dbReference>